<organism evidence="5">
    <name type="scientific">Oryza meridionalis</name>
    <dbReference type="NCBI Taxonomy" id="40149"/>
    <lineage>
        <taxon>Eukaryota</taxon>
        <taxon>Viridiplantae</taxon>
        <taxon>Streptophyta</taxon>
        <taxon>Embryophyta</taxon>
        <taxon>Tracheophyta</taxon>
        <taxon>Spermatophyta</taxon>
        <taxon>Magnoliopsida</taxon>
        <taxon>Liliopsida</taxon>
        <taxon>Poales</taxon>
        <taxon>Poaceae</taxon>
        <taxon>BOP clade</taxon>
        <taxon>Oryzoideae</taxon>
        <taxon>Oryzeae</taxon>
        <taxon>Oryzinae</taxon>
        <taxon>Oryza</taxon>
    </lineage>
</organism>
<sequence length="176" mass="20774">MHVSYFAFLFISSFRSYDAVDIDNELLLTDLSCADLSKVKRSFLGAASARKLHLSDMLFFPIEHLEYWFLFVVDIKDRMLVFLDSLHEKGDPYFEDIECLLLIDFFILSIIYRQSRILMNALQLILLLLRNFDSEIFVMKCMELWSPRVVLPNEFSSDDIDNIRMLYAYQILPSNE</sequence>
<reference evidence="5" key="2">
    <citation type="submission" date="2018-05" db="EMBL/GenBank/DDBJ databases">
        <title>OmerRS3 (Oryza meridionalis Reference Sequence Version 3).</title>
        <authorList>
            <person name="Zhang J."/>
            <person name="Kudrna D."/>
            <person name="Lee S."/>
            <person name="Talag J."/>
            <person name="Welchert J."/>
            <person name="Wing R.A."/>
        </authorList>
    </citation>
    <scope>NUCLEOTIDE SEQUENCE [LARGE SCALE GENOMIC DNA]</scope>
    <source>
        <strain evidence="5">cv. OR44</strain>
    </source>
</reference>
<keyword evidence="6" id="KW-1185">Reference proteome</keyword>
<dbReference type="InterPro" id="IPR038765">
    <property type="entry name" value="Papain-like_cys_pep_sf"/>
</dbReference>
<dbReference type="Gene3D" id="3.40.395.10">
    <property type="entry name" value="Adenoviral Proteinase, Chain A"/>
    <property type="match status" value="1"/>
</dbReference>
<dbReference type="Pfam" id="PF02902">
    <property type="entry name" value="Peptidase_C48"/>
    <property type="match status" value="1"/>
</dbReference>
<evidence type="ECO:0000259" key="4">
    <source>
        <dbReference type="Pfam" id="PF02902"/>
    </source>
</evidence>
<dbReference type="EnsemblPlants" id="OMERI03G24330.1">
    <property type="protein sequence ID" value="OMERI03G24330.1"/>
    <property type="gene ID" value="OMERI03G24330"/>
</dbReference>
<dbReference type="GO" id="GO:0008234">
    <property type="term" value="F:cysteine-type peptidase activity"/>
    <property type="evidence" value="ECO:0007669"/>
    <property type="project" value="InterPro"/>
</dbReference>
<evidence type="ECO:0000256" key="3">
    <source>
        <dbReference type="ARBA" id="ARBA00022801"/>
    </source>
</evidence>
<keyword evidence="2" id="KW-0645">Protease</keyword>
<dbReference type="SUPFAM" id="SSF54001">
    <property type="entry name" value="Cysteine proteinases"/>
    <property type="match status" value="1"/>
</dbReference>
<dbReference type="Proteomes" id="UP000008021">
    <property type="component" value="Chromosome 3"/>
</dbReference>
<dbReference type="Gramene" id="OMERI03G24330.1">
    <property type="protein sequence ID" value="OMERI03G24330.1"/>
    <property type="gene ID" value="OMERI03G24330"/>
</dbReference>
<accession>A0A0E0D401</accession>
<dbReference type="AlphaFoldDB" id="A0A0E0D401"/>
<proteinExistence type="inferred from homology"/>
<evidence type="ECO:0000256" key="1">
    <source>
        <dbReference type="ARBA" id="ARBA00005234"/>
    </source>
</evidence>
<protein>
    <recommendedName>
        <fullName evidence="4">Ubiquitin-like protease family profile domain-containing protein</fullName>
    </recommendedName>
</protein>
<name>A0A0E0D401_9ORYZ</name>
<feature type="domain" description="Ubiquitin-like protease family profile" evidence="4">
    <location>
        <begin position="55"/>
        <end position="171"/>
    </location>
</feature>
<keyword evidence="3" id="KW-0378">Hydrolase</keyword>
<dbReference type="HOGENOM" id="CLU_1527570_0_0_1"/>
<evidence type="ECO:0000313" key="5">
    <source>
        <dbReference type="EnsemblPlants" id="OMERI03G24330.1"/>
    </source>
</evidence>
<evidence type="ECO:0000256" key="2">
    <source>
        <dbReference type="ARBA" id="ARBA00022670"/>
    </source>
</evidence>
<evidence type="ECO:0000313" key="6">
    <source>
        <dbReference type="Proteomes" id="UP000008021"/>
    </source>
</evidence>
<dbReference type="InterPro" id="IPR003653">
    <property type="entry name" value="Peptidase_C48_C"/>
</dbReference>
<comment type="similarity">
    <text evidence="1">Belongs to the peptidase C48 family.</text>
</comment>
<dbReference type="GO" id="GO:0006508">
    <property type="term" value="P:proteolysis"/>
    <property type="evidence" value="ECO:0007669"/>
    <property type="project" value="UniProtKB-KW"/>
</dbReference>
<reference evidence="5" key="1">
    <citation type="submission" date="2015-04" db="UniProtKB">
        <authorList>
            <consortium name="EnsemblPlants"/>
        </authorList>
    </citation>
    <scope>IDENTIFICATION</scope>
</reference>